<accession>W4KCL4</accession>
<keyword evidence="2" id="KW-1185">Reference proteome</keyword>
<organism evidence="1 2">
    <name type="scientific">Heterobasidion irregulare (strain TC 32-1)</name>
    <dbReference type="NCBI Taxonomy" id="747525"/>
    <lineage>
        <taxon>Eukaryota</taxon>
        <taxon>Fungi</taxon>
        <taxon>Dikarya</taxon>
        <taxon>Basidiomycota</taxon>
        <taxon>Agaricomycotina</taxon>
        <taxon>Agaricomycetes</taxon>
        <taxon>Russulales</taxon>
        <taxon>Bondarzewiaceae</taxon>
        <taxon>Heterobasidion</taxon>
        <taxon>Heterobasidion annosum species complex</taxon>
    </lineage>
</organism>
<dbReference type="AlphaFoldDB" id="W4KCL4"/>
<proteinExistence type="predicted"/>
<sequence>MLVSQYLFRLRDPSSTPCPCQCRHPLQACKPETSRQAISHILFFYGTIGCETSADAGPDERNKHFEPFIILEGLTFPFPTPSLSSSTPTPPLTAVSFPCAATMSAVEAFCSTNTPTPTLPDKAPSIVTV</sequence>
<name>W4KCL4_HETIT</name>
<dbReference type="Proteomes" id="UP000030671">
    <property type="component" value="Unassembled WGS sequence"/>
</dbReference>
<evidence type="ECO:0000313" key="1">
    <source>
        <dbReference type="EMBL" id="ETW83523.1"/>
    </source>
</evidence>
<protein>
    <submittedName>
        <fullName evidence="1">Uncharacterized protein</fullName>
    </submittedName>
</protein>
<dbReference type="RefSeq" id="XP_009543307.1">
    <property type="nucleotide sequence ID" value="XM_009545012.1"/>
</dbReference>
<dbReference type="InParanoid" id="W4KCL4"/>
<dbReference type="EMBL" id="KI925456">
    <property type="protein sequence ID" value="ETW83523.1"/>
    <property type="molecule type" value="Genomic_DNA"/>
</dbReference>
<gene>
    <name evidence="1" type="ORF">HETIRDRAFT_102244</name>
</gene>
<reference evidence="1 2" key="1">
    <citation type="journal article" date="2012" name="New Phytol.">
        <title>Insight into trade-off between wood decay and parasitism from the genome of a fungal forest pathogen.</title>
        <authorList>
            <person name="Olson A."/>
            <person name="Aerts A."/>
            <person name="Asiegbu F."/>
            <person name="Belbahri L."/>
            <person name="Bouzid O."/>
            <person name="Broberg A."/>
            <person name="Canback B."/>
            <person name="Coutinho P.M."/>
            <person name="Cullen D."/>
            <person name="Dalman K."/>
            <person name="Deflorio G."/>
            <person name="van Diepen L.T."/>
            <person name="Dunand C."/>
            <person name="Duplessis S."/>
            <person name="Durling M."/>
            <person name="Gonthier P."/>
            <person name="Grimwood J."/>
            <person name="Fossdal C.G."/>
            <person name="Hansson D."/>
            <person name="Henrissat B."/>
            <person name="Hietala A."/>
            <person name="Himmelstrand K."/>
            <person name="Hoffmeister D."/>
            <person name="Hogberg N."/>
            <person name="James T.Y."/>
            <person name="Karlsson M."/>
            <person name="Kohler A."/>
            <person name="Kues U."/>
            <person name="Lee Y.H."/>
            <person name="Lin Y.C."/>
            <person name="Lind M."/>
            <person name="Lindquist E."/>
            <person name="Lombard V."/>
            <person name="Lucas S."/>
            <person name="Lunden K."/>
            <person name="Morin E."/>
            <person name="Murat C."/>
            <person name="Park J."/>
            <person name="Raffaello T."/>
            <person name="Rouze P."/>
            <person name="Salamov A."/>
            <person name="Schmutz J."/>
            <person name="Solheim H."/>
            <person name="Stahlberg J."/>
            <person name="Velez H."/>
            <person name="de Vries R.P."/>
            <person name="Wiebenga A."/>
            <person name="Woodward S."/>
            <person name="Yakovlev I."/>
            <person name="Garbelotto M."/>
            <person name="Martin F."/>
            <person name="Grigoriev I.V."/>
            <person name="Stenlid J."/>
        </authorList>
    </citation>
    <scope>NUCLEOTIDE SEQUENCE [LARGE SCALE GENOMIC DNA]</scope>
    <source>
        <strain evidence="1 2">TC 32-1</strain>
    </source>
</reference>
<evidence type="ECO:0000313" key="2">
    <source>
        <dbReference type="Proteomes" id="UP000030671"/>
    </source>
</evidence>
<dbReference type="KEGG" id="hir:HETIRDRAFT_102244"/>
<dbReference type="HOGENOM" id="CLU_1949081_0_0_1"/>
<dbReference type="GeneID" id="20665837"/>